<evidence type="ECO:0000256" key="1">
    <source>
        <dbReference type="ARBA" id="ARBA00004496"/>
    </source>
</evidence>
<dbReference type="GO" id="GO:0046872">
    <property type="term" value="F:metal ion binding"/>
    <property type="evidence" value="ECO:0007669"/>
    <property type="project" value="UniProtKB-KW"/>
</dbReference>
<evidence type="ECO:0000256" key="8">
    <source>
        <dbReference type="ARBA" id="ARBA00022840"/>
    </source>
</evidence>
<keyword evidence="9" id="KW-0460">Magnesium</keyword>
<dbReference type="GO" id="GO:0005737">
    <property type="term" value="C:cytoplasm"/>
    <property type="evidence" value="ECO:0007669"/>
    <property type="project" value="UniProtKB-SubCell"/>
</dbReference>
<reference evidence="11 12" key="1">
    <citation type="submission" date="2019-09" db="EMBL/GenBank/DDBJ databases">
        <title>NBRP : Genome information of microbial organism related human and environment.</title>
        <authorList>
            <person name="Hattori M."/>
            <person name="Oshima K."/>
            <person name="Inaba H."/>
            <person name="Suda W."/>
            <person name="Sakamoto M."/>
            <person name="Iino T."/>
            <person name="Kitahara M."/>
            <person name="Oshida Y."/>
            <person name="Iida T."/>
            <person name="Kudo T."/>
            <person name="Itoh T."/>
            <person name="Ohkuma M."/>
        </authorList>
    </citation>
    <scope>NUCLEOTIDE SEQUENCE [LARGE SCALE GENOMIC DNA]</scope>
    <source>
        <strain evidence="11 12">Q-1</strain>
    </source>
</reference>
<dbReference type="PANTHER" id="PTHR33540:SF2">
    <property type="entry name" value="TRNA THREONYLCARBAMOYLADENOSINE BIOSYNTHESIS PROTEIN TSAE"/>
    <property type="match status" value="1"/>
</dbReference>
<sequence length="170" mass="18841">MIPSAPLIASLHCESEAHLSHMAADLAGFLEAGDLLALSGPLGAGKTVLARSVICSLFEQTDLEVPSPSFTLVQAYENPPETMGKNPPPLWHVDLYRLQNPDDLIELGIEDALDDHLILMEWPERADPTLLSSALFIEIEIRPDHRRLLHVHGQSPWADRLAPWLSRHNP</sequence>
<proteinExistence type="inferred from homology"/>
<dbReference type="Proteomes" id="UP000324996">
    <property type="component" value="Unassembled WGS sequence"/>
</dbReference>
<comment type="similarity">
    <text evidence="2">Belongs to the TsaE family.</text>
</comment>
<keyword evidence="7" id="KW-0547">Nucleotide-binding</keyword>
<dbReference type="Pfam" id="PF02367">
    <property type="entry name" value="TsaE"/>
    <property type="match status" value="1"/>
</dbReference>
<evidence type="ECO:0000256" key="9">
    <source>
        <dbReference type="ARBA" id="ARBA00022842"/>
    </source>
</evidence>
<dbReference type="GO" id="GO:0016740">
    <property type="term" value="F:transferase activity"/>
    <property type="evidence" value="ECO:0007669"/>
    <property type="project" value="UniProtKB-KW"/>
</dbReference>
<dbReference type="PANTHER" id="PTHR33540">
    <property type="entry name" value="TRNA THREONYLCARBAMOYLADENOSINE BIOSYNTHESIS PROTEIN TSAE"/>
    <property type="match status" value="1"/>
</dbReference>
<keyword evidence="8" id="KW-0067">ATP-binding</keyword>
<keyword evidence="6" id="KW-0479">Metal-binding</keyword>
<evidence type="ECO:0000256" key="2">
    <source>
        <dbReference type="ARBA" id="ARBA00007599"/>
    </source>
</evidence>
<dbReference type="RefSeq" id="WP_081837020.1">
    <property type="nucleotide sequence ID" value="NZ_BKCN01000022.1"/>
</dbReference>
<dbReference type="NCBIfam" id="TIGR00150">
    <property type="entry name" value="T6A_YjeE"/>
    <property type="match status" value="1"/>
</dbReference>
<dbReference type="GO" id="GO:0005524">
    <property type="term" value="F:ATP binding"/>
    <property type="evidence" value="ECO:0007669"/>
    <property type="project" value="UniProtKB-KW"/>
</dbReference>
<protein>
    <recommendedName>
        <fullName evidence="3">tRNA threonylcarbamoyladenosine biosynthesis protein TsaE</fullName>
    </recommendedName>
    <alternativeName>
        <fullName evidence="10">t(6)A37 threonylcarbamoyladenosine biosynthesis protein TsaE</fullName>
    </alternativeName>
</protein>
<evidence type="ECO:0000313" key="12">
    <source>
        <dbReference type="Proteomes" id="UP000324996"/>
    </source>
</evidence>
<comment type="subcellular location">
    <subcellularLocation>
        <location evidence="1">Cytoplasm</location>
    </subcellularLocation>
</comment>
<dbReference type="EMBL" id="BKCN01000022">
    <property type="protein sequence ID" value="GER05365.1"/>
    <property type="molecule type" value="Genomic_DNA"/>
</dbReference>
<evidence type="ECO:0000256" key="5">
    <source>
        <dbReference type="ARBA" id="ARBA00022694"/>
    </source>
</evidence>
<dbReference type="GO" id="GO:0002949">
    <property type="term" value="P:tRNA threonylcarbamoyladenosine modification"/>
    <property type="evidence" value="ECO:0007669"/>
    <property type="project" value="InterPro"/>
</dbReference>
<name>A0A5A7NCL7_9PROT</name>
<keyword evidence="5" id="KW-0819">tRNA processing</keyword>
<dbReference type="SUPFAM" id="SSF52540">
    <property type="entry name" value="P-loop containing nucleoside triphosphate hydrolases"/>
    <property type="match status" value="1"/>
</dbReference>
<evidence type="ECO:0000256" key="4">
    <source>
        <dbReference type="ARBA" id="ARBA00022490"/>
    </source>
</evidence>
<dbReference type="InterPro" id="IPR003442">
    <property type="entry name" value="T6A_TsaE"/>
</dbReference>
<evidence type="ECO:0000256" key="10">
    <source>
        <dbReference type="ARBA" id="ARBA00032441"/>
    </source>
</evidence>
<keyword evidence="4" id="KW-0963">Cytoplasm</keyword>
<evidence type="ECO:0000256" key="7">
    <source>
        <dbReference type="ARBA" id="ARBA00022741"/>
    </source>
</evidence>
<organism evidence="11 12">
    <name type="scientific">Iodidimonas nitroreducens</name>
    <dbReference type="NCBI Taxonomy" id="1236968"/>
    <lineage>
        <taxon>Bacteria</taxon>
        <taxon>Pseudomonadati</taxon>
        <taxon>Pseudomonadota</taxon>
        <taxon>Alphaproteobacteria</taxon>
        <taxon>Iodidimonadales</taxon>
        <taxon>Iodidimonadaceae</taxon>
        <taxon>Iodidimonas</taxon>
    </lineage>
</organism>
<evidence type="ECO:0000256" key="3">
    <source>
        <dbReference type="ARBA" id="ARBA00019010"/>
    </source>
</evidence>
<comment type="caution">
    <text evidence="11">The sequence shown here is derived from an EMBL/GenBank/DDBJ whole genome shotgun (WGS) entry which is preliminary data.</text>
</comment>
<keyword evidence="11" id="KW-0808">Transferase</keyword>
<accession>A0A5A7NCL7</accession>
<dbReference type="Gene3D" id="3.40.50.300">
    <property type="entry name" value="P-loop containing nucleotide triphosphate hydrolases"/>
    <property type="match status" value="1"/>
</dbReference>
<evidence type="ECO:0000313" key="11">
    <source>
        <dbReference type="EMBL" id="GER05365.1"/>
    </source>
</evidence>
<evidence type="ECO:0000256" key="6">
    <source>
        <dbReference type="ARBA" id="ARBA00022723"/>
    </source>
</evidence>
<gene>
    <name evidence="11" type="ORF">JCM17846_30470</name>
</gene>
<dbReference type="InterPro" id="IPR027417">
    <property type="entry name" value="P-loop_NTPase"/>
</dbReference>
<keyword evidence="12" id="KW-1185">Reference proteome</keyword>
<dbReference type="AlphaFoldDB" id="A0A5A7NCL7"/>